<evidence type="ECO:0000256" key="4">
    <source>
        <dbReference type="ARBA" id="ARBA00022679"/>
    </source>
</evidence>
<evidence type="ECO:0000256" key="7">
    <source>
        <dbReference type="ARBA" id="ARBA00022932"/>
    </source>
</evidence>
<dbReference type="Gene3D" id="1.10.150.870">
    <property type="match status" value="1"/>
</dbReference>
<evidence type="ECO:0000256" key="3">
    <source>
        <dbReference type="ARBA" id="ARBA00019114"/>
    </source>
</evidence>
<dbReference type="Gene3D" id="1.10.10.1600">
    <property type="entry name" value="Bacterial DNA polymerase III alpha subunit, thumb domain"/>
    <property type="match status" value="1"/>
</dbReference>
<evidence type="ECO:0000256" key="5">
    <source>
        <dbReference type="ARBA" id="ARBA00022695"/>
    </source>
</evidence>
<reference evidence="11" key="1">
    <citation type="journal article" date="2019" name="Int. J. Syst. Evol. Microbiol.">
        <title>Halobacteriovorax valvorus sp. nov., a novel prokaryotic predator isolated from coastal seawater of China.</title>
        <authorList>
            <person name="Chen M.-X."/>
        </authorList>
    </citation>
    <scope>NUCLEOTIDE SEQUENCE [LARGE SCALE GENOMIC DNA]</scope>
    <source>
        <strain evidence="11">BL9</strain>
    </source>
</reference>
<dbReference type="EC" id="2.7.7.7" evidence="2"/>
<comment type="catalytic activity">
    <reaction evidence="8">
        <text>DNA(n) + a 2'-deoxyribonucleoside 5'-triphosphate = DNA(n+1) + diphosphate</text>
        <dbReference type="Rhea" id="RHEA:22508"/>
        <dbReference type="Rhea" id="RHEA-COMP:17339"/>
        <dbReference type="Rhea" id="RHEA-COMP:17340"/>
        <dbReference type="ChEBI" id="CHEBI:33019"/>
        <dbReference type="ChEBI" id="CHEBI:61560"/>
        <dbReference type="ChEBI" id="CHEBI:173112"/>
        <dbReference type="EC" id="2.7.7.7"/>
    </reaction>
</comment>
<dbReference type="SUPFAM" id="SSF89550">
    <property type="entry name" value="PHP domain-like"/>
    <property type="match status" value="1"/>
</dbReference>
<dbReference type="InterPro" id="IPR016195">
    <property type="entry name" value="Pol/histidinol_Pase-like"/>
</dbReference>
<evidence type="ECO:0000313" key="11">
    <source>
        <dbReference type="Proteomes" id="UP000443582"/>
    </source>
</evidence>
<dbReference type="Pfam" id="PF17657">
    <property type="entry name" value="DNA_pol3_finger"/>
    <property type="match status" value="1"/>
</dbReference>
<dbReference type="Pfam" id="PF14579">
    <property type="entry name" value="HHH_6"/>
    <property type="match status" value="1"/>
</dbReference>
<evidence type="ECO:0000256" key="2">
    <source>
        <dbReference type="ARBA" id="ARBA00012417"/>
    </source>
</evidence>
<dbReference type="Proteomes" id="UP000443582">
    <property type="component" value="Unassembled WGS sequence"/>
</dbReference>
<dbReference type="Pfam" id="PF07733">
    <property type="entry name" value="DNA_pol3_alpha"/>
    <property type="match status" value="1"/>
</dbReference>
<dbReference type="PANTHER" id="PTHR32294">
    <property type="entry name" value="DNA POLYMERASE III SUBUNIT ALPHA"/>
    <property type="match status" value="1"/>
</dbReference>
<comment type="subcellular location">
    <subcellularLocation>
        <location evidence="1">Cytoplasm</location>
    </subcellularLocation>
</comment>
<dbReference type="InterPro" id="IPR041931">
    <property type="entry name" value="DNA_pol3_alpha_thumb_dom"/>
</dbReference>
<protein>
    <recommendedName>
        <fullName evidence="3">DNA polymerase III subunit alpha</fullName>
        <ecNumber evidence="2">2.7.7.7</ecNumber>
    </recommendedName>
</protein>
<dbReference type="Pfam" id="PF01336">
    <property type="entry name" value="tRNA_anti-codon"/>
    <property type="match status" value="1"/>
</dbReference>
<accession>A0ABY0IFH2</accession>
<dbReference type="InterPro" id="IPR040982">
    <property type="entry name" value="DNA_pol3_finger"/>
</dbReference>
<dbReference type="Gene3D" id="3.20.20.140">
    <property type="entry name" value="Metal-dependent hydrolases"/>
    <property type="match status" value="1"/>
</dbReference>
<evidence type="ECO:0000256" key="8">
    <source>
        <dbReference type="ARBA" id="ARBA00049244"/>
    </source>
</evidence>
<name>A0ABY0IFH2_9BACT</name>
<gene>
    <name evidence="10" type="ORF">DAY19_06210</name>
</gene>
<keyword evidence="7" id="KW-0239">DNA-directed DNA polymerase</keyword>
<proteinExistence type="predicted"/>
<dbReference type="InterPro" id="IPR011708">
    <property type="entry name" value="DNA_pol3_alpha_NTPase_dom"/>
</dbReference>
<evidence type="ECO:0000256" key="6">
    <source>
        <dbReference type="ARBA" id="ARBA00022705"/>
    </source>
</evidence>
<dbReference type="CDD" id="cd12113">
    <property type="entry name" value="PHP_PolIIIA_DnaE3"/>
    <property type="match status" value="1"/>
</dbReference>
<keyword evidence="4 10" id="KW-0808">Transferase</keyword>
<dbReference type="NCBIfam" id="NF005298">
    <property type="entry name" value="PRK06826.1"/>
    <property type="match status" value="1"/>
</dbReference>
<keyword evidence="6" id="KW-0235">DNA replication</keyword>
<dbReference type="InterPro" id="IPR029460">
    <property type="entry name" value="DNAPol_HHH"/>
</dbReference>
<evidence type="ECO:0000259" key="9">
    <source>
        <dbReference type="SMART" id="SM00481"/>
    </source>
</evidence>
<dbReference type="CDD" id="cd04485">
    <property type="entry name" value="DnaE_OBF"/>
    <property type="match status" value="1"/>
</dbReference>
<dbReference type="InterPro" id="IPR004805">
    <property type="entry name" value="DnaE2/DnaE/PolC"/>
</dbReference>
<dbReference type="InterPro" id="IPR004013">
    <property type="entry name" value="PHP_dom"/>
</dbReference>
<dbReference type="RefSeq" id="WP_114706341.1">
    <property type="nucleotide sequence ID" value="NZ_QDKL01000002.1"/>
</dbReference>
<dbReference type="InterPro" id="IPR004365">
    <property type="entry name" value="NA-bd_OB_tRNA"/>
</dbReference>
<comment type="caution">
    <text evidence="10">The sequence shown here is derived from an EMBL/GenBank/DDBJ whole genome shotgun (WGS) entry which is preliminary data.</text>
</comment>
<keyword evidence="5 10" id="KW-0548">Nucleotidyltransferase</keyword>
<dbReference type="GO" id="GO:0003887">
    <property type="term" value="F:DNA-directed DNA polymerase activity"/>
    <property type="evidence" value="ECO:0007669"/>
    <property type="project" value="UniProtKB-EC"/>
</dbReference>
<dbReference type="NCBIfam" id="NF004226">
    <property type="entry name" value="PRK05673.1"/>
    <property type="match status" value="1"/>
</dbReference>
<feature type="domain" description="Polymerase/histidinol phosphatase N-terminal" evidence="9">
    <location>
        <begin position="31"/>
        <end position="98"/>
    </location>
</feature>
<dbReference type="EMBL" id="QDKL01000002">
    <property type="protein sequence ID" value="RZF21274.1"/>
    <property type="molecule type" value="Genomic_DNA"/>
</dbReference>
<keyword evidence="11" id="KW-1185">Reference proteome</keyword>
<dbReference type="NCBIfam" id="TIGR00594">
    <property type="entry name" value="polc"/>
    <property type="match status" value="1"/>
</dbReference>
<organism evidence="10 11">
    <name type="scientific">Halobacteriovorax vibrionivorans</name>
    <dbReference type="NCBI Taxonomy" id="2152716"/>
    <lineage>
        <taxon>Bacteria</taxon>
        <taxon>Pseudomonadati</taxon>
        <taxon>Bdellovibrionota</taxon>
        <taxon>Bacteriovoracia</taxon>
        <taxon>Bacteriovoracales</taxon>
        <taxon>Halobacteriovoraceae</taxon>
        <taxon>Halobacteriovorax</taxon>
    </lineage>
</organism>
<evidence type="ECO:0000256" key="1">
    <source>
        <dbReference type="ARBA" id="ARBA00004496"/>
    </source>
</evidence>
<dbReference type="SMART" id="SM00481">
    <property type="entry name" value="POLIIIAc"/>
    <property type="match status" value="1"/>
</dbReference>
<evidence type="ECO:0000313" key="10">
    <source>
        <dbReference type="EMBL" id="RZF21274.1"/>
    </source>
</evidence>
<dbReference type="Pfam" id="PF02811">
    <property type="entry name" value="PHP"/>
    <property type="match status" value="1"/>
</dbReference>
<dbReference type="InterPro" id="IPR003141">
    <property type="entry name" value="Pol/His_phosphatase_N"/>
</dbReference>
<dbReference type="PANTHER" id="PTHR32294:SF0">
    <property type="entry name" value="DNA POLYMERASE III SUBUNIT ALPHA"/>
    <property type="match status" value="1"/>
</dbReference>
<sequence>MEQDSNIESNDTTEANEIQKSLKETHPDSFVHLHLHTQYSLLDGAIRLKDLIPEAQKLGVPAIAQTDHGNMFGAIDFYTRCKDAGIKPILGSEIYFTPGSRFDRRAAKKSANISSQDAEESSRQIHHLILLAKNNTGYQNLCKLLSKAYLEGFYYKPRADVELLREYSEGLICTTACLKGEVGYNFFTGQDEKAIRAIEKLSDIFGPEDFYLEIQENGIPEQKIVNEKVIDFAKKNNIKLVATNDSHYMTPEDATAQEVLLCIQTGKTYADENRMRMTSNAFYYKSPEEMRAAFHYCPEACDNTLEIADKCNVELSWHDDDGNQIYHLPDFEIDTGETLDEYFIREVREGLQARFDGPQFRNIVNQPDWEEQKPKYYERLQYEMDLIMQMGFVGYFLIVADFIQWSKDNGIPVGPGRGSGAGSLVAYALTITNINPLPYNLLFERFINPERISMPDFDVDFCQAGRQRVIEYVTQKYGEDKVGQIITFGKLQAKAVVKDVARVYDLTFAEANMISKLIPDEIGITLDKAIEMEPKLQELIETDPKIRQIFTISKRLEGLYRHAGIHAAGVIITSEPLVNYCPLFKGAKGEKVVQFDKDFSELIGLVKFDFLGLKTLTVIDYASDFIKRDYMPDFDIEAIDYEDKKVYDLISEGDTIGVFQLESSGMQDLCRRISPDTLDDITAINALYRPGPMGSGMHDEFVEIKHGRKEETYPFEDLKPILNDTYGIIIYQEQVMNIARKVAGYSLGQADMLRKAMGKKKLKEMERHKQIFLDGAKERNYDLKIAETLYDQMAKFAEYGFNKSHAVAYSYIAYQTAFLKTYYPPEFYAGLLSTELSNTDKITTIINDARKHDIEVLAPCVNESLWLFNVVDGNLRFGMGAIKGVGEGAVEEIIRERTENGPFVGFVDFCERVNLRQVNKRTIEALIRVGGFDGCEKELNRRTMVENMEMVVAFAQKRQKEKEMGQTNLFDLGEGAEDTGANKLDIDYVSDWDDRDKLLQEAELIGVYVSGHPLDRYQGVIEQMASMPIGKIQDIDGQSKRDMVLAGMIVERKNIMTKKGDRMCFATLEDLSGKIECIIFPKTFVQYEEILATDDPLIMTGQVNLAEEPRKFFPSKIQKLKEQAEERVSSVRLNVDTGSLNEGRLNRLKQTILGHRGTVPLHIIFEHENGKARMPLGSDYLVNPTPQMAAKINEIFDADAVKFIIDGKISDVR</sequence>